<organism evidence="2 3">
    <name type="scientific">Winogradskya consettensis</name>
    <dbReference type="NCBI Taxonomy" id="113560"/>
    <lineage>
        <taxon>Bacteria</taxon>
        <taxon>Bacillati</taxon>
        <taxon>Actinomycetota</taxon>
        <taxon>Actinomycetes</taxon>
        <taxon>Micromonosporales</taxon>
        <taxon>Micromonosporaceae</taxon>
        <taxon>Winogradskya</taxon>
    </lineage>
</organism>
<dbReference type="InterPro" id="IPR036689">
    <property type="entry name" value="ESAT-6-like_sf"/>
</dbReference>
<dbReference type="RefSeq" id="WP_212996642.1">
    <property type="nucleotide sequence ID" value="NZ_BAAATW010000005.1"/>
</dbReference>
<comment type="similarity">
    <text evidence="1">Belongs to the WXG100 family.</text>
</comment>
<dbReference type="NCBIfam" id="TIGR03930">
    <property type="entry name" value="WXG100_ESAT6"/>
    <property type="match status" value="1"/>
</dbReference>
<evidence type="ECO:0000313" key="3">
    <source>
        <dbReference type="Proteomes" id="UP000680865"/>
    </source>
</evidence>
<keyword evidence="3" id="KW-1185">Reference proteome</keyword>
<evidence type="ECO:0000256" key="1">
    <source>
        <dbReference type="RuleBase" id="RU362001"/>
    </source>
</evidence>
<sequence length="106" mass="11264">MAANSVSTTTPGMHAAATKLDGTVESYINQLRTVNQEMAALQTSWTGDASTRFNTAMDSWEAGFQRVINALIGLSESMGVNVKLYTQQEEEASQIAGDFGGGLDLS</sequence>
<comment type="caution">
    <text evidence="2">The sequence shown here is derived from an EMBL/GenBank/DDBJ whole genome shotgun (WGS) entry which is preliminary data.</text>
</comment>
<dbReference type="Pfam" id="PF06013">
    <property type="entry name" value="WXG100"/>
    <property type="match status" value="1"/>
</dbReference>
<dbReference type="SUPFAM" id="SSF140453">
    <property type="entry name" value="EsxAB dimer-like"/>
    <property type="match status" value="1"/>
</dbReference>
<dbReference type="AlphaFoldDB" id="A0A919SDF5"/>
<evidence type="ECO:0000313" key="2">
    <source>
        <dbReference type="EMBL" id="GIM69811.1"/>
    </source>
</evidence>
<dbReference type="Gene3D" id="1.10.287.1060">
    <property type="entry name" value="ESAT-6-like"/>
    <property type="match status" value="1"/>
</dbReference>
<accession>A0A919SDF5</accession>
<gene>
    <name evidence="2" type="ORF">Aco04nite_17170</name>
</gene>
<reference evidence="2" key="1">
    <citation type="submission" date="2021-03" db="EMBL/GenBank/DDBJ databases">
        <title>Whole genome shotgun sequence of Actinoplanes consettensis NBRC 14913.</title>
        <authorList>
            <person name="Komaki H."/>
            <person name="Tamura T."/>
        </authorList>
    </citation>
    <scope>NUCLEOTIDE SEQUENCE</scope>
    <source>
        <strain evidence="2">NBRC 14913</strain>
    </source>
</reference>
<dbReference type="EMBL" id="BOQP01000007">
    <property type="protein sequence ID" value="GIM69811.1"/>
    <property type="molecule type" value="Genomic_DNA"/>
</dbReference>
<protein>
    <recommendedName>
        <fullName evidence="1">ESAT-6-like protein</fullName>
    </recommendedName>
</protein>
<dbReference type="Proteomes" id="UP000680865">
    <property type="component" value="Unassembled WGS sequence"/>
</dbReference>
<name>A0A919SDF5_9ACTN</name>
<proteinExistence type="inferred from homology"/>
<dbReference type="InterPro" id="IPR010310">
    <property type="entry name" value="T7SS_ESAT-6-like"/>
</dbReference>